<accession>A0A847S506</accession>
<evidence type="ECO:0000313" key="1">
    <source>
        <dbReference type="EMBL" id="NLR68525.1"/>
    </source>
</evidence>
<dbReference type="RefSeq" id="WP_168874492.1">
    <property type="nucleotide sequence ID" value="NZ_JABAIA010000004.1"/>
</dbReference>
<organism evidence="1 2">
    <name type="scientific">Chitinophaga varians</name>
    <dbReference type="NCBI Taxonomy" id="2202339"/>
    <lineage>
        <taxon>Bacteria</taxon>
        <taxon>Pseudomonadati</taxon>
        <taxon>Bacteroidota</taxon>
        <taxon>Chitinophagia</taxon>
        <taxon>Chitinophagales</taxon>
        <taxon>Chitinophagaceae</taxon>
        <taxon>Chitinophaga</taxon>
    </lineage>
</organism>
<comment type="caution">
    <text evidence="1">The sequence shown here is derived from an EMBL/GenBank/DDBJ whole genome shotgun (WGS) entry which is preliminary data.</text>
</comment>
<dbReference type="AlphaFoldDB" id="A0A847S506"/>
<name>A0A847S506_9BACT</name>
<reference evidence="1 2" key="1">
    <citation type="submission" date="2020-04" db="EMBL/GenBank/DDBJ databases">
        <authorList>
            <person name="Yin C."/>
        </authorList>
    </citation>
    <scope>NUCLEOTIDE SEQUENCE [LARGE SCALE GENOMIC DNA]</scope>
    <source>
        <strain evidence="1 2">Ae27</strain>
    </source>
</reference>
<keyword evidence="2" id="KW-1185">Reference proteome</keyword>
<gene>
    <name evidence="1" type="ORF">HGH92_29745</name>
</gene>
<sequence>MLNEATTAYDKTVMGEISSWKRIEASIEQISGPKVLKDREWLQLRLFEYERIVREFRSTARTRDEKAWLLVADIERKRLEKALYPSLIARMIHKVGVALFERLDVGRRQEQPTDTIFNDSVFQRYKPPTEERQVYQATENAQDIFVKKPVGQDLGCKKEQKTGNGLHM</sequence>
<dbReference type="Proteomes" id="UP000570474">
    <property type="component" value="Unassembled WGS sequence"/>
</dbReference>
<protein>
    <submittedName>
        <fullName evidence="1">Uncharacterized protein</fullName>
    </submittedName>
</protein>
<evidence type="ECO:0000313" key="2">
    <source>
        <dbReference type="Proteomes" id="UP000570474"/>
    </source>
</evidence>
<dbReference type="EMBL" id="JABAIA010000004">
    <property type="protein sequence ID" value="NLR68525.1"/>
    <property type="molecule type" value="Genomic_DNA"/>
</dbReference>
<proteinExistence type="predicted"/>